<evidence type="ECO:0000256" key="6">
    <source>
        <dbReference type="ARBA" id="ARBA00022553"/>
    </source>
</evidence>
<dbReference type="PRINTS" id="PR00344">
    <property type="entry name" value="BCTRLSENSOR"/>
</dbReference>
<dbReference type="CDD" id="cd00156">
    <property type="entry name" value="REC"/>
    <property type="match status" value="1"/>
</dbReference>
<evidence type="ECO:0000256" key="13">
    <source>
        <dbReference type="ARBA" id="ARBA00023012"/>
    </source>
</evidence>
<dbReference type="InterPro" id="IPR004358">
    <property type="entry name" value="Sig_transdc_His_kin-like_C"/>
</dbReference>
<dbReference type="Pfam" id="PF01590">
    <property type="entry name" value="GAF"/>
    <property type="match status" value="1"/>
</dbReference>
<feature type="domain" description="HPt" evidence="20">
    <location>
        <begin position="931"/>
        <end position="1039"/>
    </location>
</feature>
<keyword evidence="7" id="KW-0808">Transferase</keyword>
<evidence type="ECO:0000256" key="15">
    <source>
        <dbReference type="ARBA" id="ARBA00074306"/>
    </source>
</evidence>
<dbReference type="PROSITE" id="PS50109">
    <property type="entry name" value="HIS_KIN"/>
    <property type="match status" value="1"/>
</dbReference>
<dbReference type="GO" id="GO:0005886">
    <property type="term" value="C:plasma membrane"/>
    <property type="evidence" value="ECO:0007669"/>
    <property type="project" value="UniProtKB-SubCell"/>
</dbReference>
<dbReference type="PANTHER" id="PTHR45339">
    <property type="entry name" value="HYBRID SIGNAL TRANSDUCTION HISTIDINE KINASE J"/>
    <property type="match status" value="1"/>
</dbReference>
<feature type="modified residue" description="Phosphohistidine" evidence="16">
    <location>
        <position position="970"/>
    </location>
</feature>
<dbReference type="PANTHER" id="PTHR45339:SF1">
    <property type="entry name" value="HYBRID SIGNAL TRANSDUCTION HISTIDINE KINASE J"/>
    <property type="match status" value="1"/>
</dbReference>
<dbReference type="Pfam" id="PF00512">
    <property type="entry name" value="HisKA"/>
    <property type="match status" value="1"/>
</dbReference>
<dbReference type="InterPro" id="IPR029016">
    <property type="entry name" value="GAF-like_dom_sf"/>
</dbReference>
<dbReference type="Gene3D" id="3.40.50.2300">
    <property type="match status" value="2"/>
</dbReference>
<keyword evidence="13" id="KW-0902">Two-component regulatory system</keyword>
<comment type="catalytic activity">
    <reaction evidence="1">
        <text>ATP + protein L-histidine = ADP + protein N-phospho-L-histidine.</text>
        <dbReference type="EC" id="2.7.13.3"/>
    </reaction>
</comment>
<evidence type="ECO:0000256" key="16">
    <source>
        <dbReference type="PROSITE-ProRule" id="PRU00110"/>
    </source>
</evidence>
<dbReference type="SMART" id="SM00065">
    <property type="entry name" value="GAF"/>
    <property type="match status" value="1"/>
</dbReference>
<evidence type="ECO:0000256" key="2">
    <source>
        <dbReference type="ARBA" id="ARBA00004651"/>
    </source>
</evidence>
<dbReference type="Pfam" id="PF02518">
    <property type="entry name" value="HATPase_c"/>
    <property type="match status" value="1"/>
</dbReference>
<dbReference type="GO" id="GO:0000155">
    <property type="term" value="F:phosphorelay sensor kinase activity"/>
    <property type="evidence" value="ECO:0007669"/>
    <property type="project" value="InterPro"/>
</dbReference>
<evidence type="ECO:0000256" key="5">
    <source>
        <dbReference type="ARBA" id="ARBA00022475"/>
    </source>
</evidence>
<dbReference type="InterPro" id="IPR035965">
    <property type="entry name" value="PAS-like_dom_sf"/>
</dbReference>
<sequence length="1039" mass="114397">MVGEWLLGTIGAIALLNSAMAVRTWRLLNQRLPPTPSEDWGHACAALESTGLAIAIYDRNGQAVYLNRAFCQLFDYTLAEFNRQGGSAILYSDRALGEQIHQAIKQGQSWQGDALMQPRRGDRLPIYARIDGMVDATAVGGWIGIYTPIAQRQQAEAQHTTAQDALVQQVNRAILLRQITQEIRSSLDTQQILRATASSVGLSFAVNRCTIHAYQREAMSDRPTELPCVAEYLQPGWDSISNLTLTLSDWVDAEKLLAIDSAIPLHYGGSTALKVQLKSLLAVRTSYQGEPNGIIMLHQGDRDRVWTPDEIELLEAVAAQVGIALAQANLLEQERSARHLLAEQNEALARSQEEAIAANRAKSEFLAIVSHEIRTPMNAIIGLSSLLLDTPLTSEQQDYIETIRSSGNNLLAIINDILDFSKIESGKLELEEQPLDLVACTEGALDLLASKAAEKGIELAYEIDSQTPQQILGDATRLRQILVNLLSNAVKFTEKGEVLVSLKSRRLNRQVPGATQPSYVIHFQVKDTGIGIPSDRLNRLFQPFSQIDPSISRQYGGTGLGLAIAQRLTELMGGRIWVESEPGSGSTFCFTIVTGAIASSPQLASLVQHPGSSGVRLLIVDDSPTYRRILTHLTQQWGFLPRAASNAEEALAQLQLTSIPFSAAIIDAHLPQMQEFALLKKMWAMCRELPIILLSSARCSDYPNPLVRSPHMSEIRGILVKPLRYKQLENALAQILGQQPLSSSAVLNPVLPRPEQLHPTPKSLRILVAEDNSVNQKVIIRMLQRLGYRSDVVGNGLEVLAALERQDYDVILMDVQMPEMDGIATTEKIRANEAREAVAWENPQRLWIIASTANAMQGDREICLAAGMDDYISKPIQIEDLMQAFSRYPGASAGLESVDPPVAIAREPMTGEPTLDPQILYTLSRVVGDNAQEVMLEVIDSYLEETPRLLASLKTAVKQQDLSTVLRVSHTLKSSSATIGAITLARLCKEIETHLRAEHLSSLFVQEQNLQAEYEKVKVALLETRNFGFPHNETSPKSV</sequence>
<dbReference type="Pfam" id="PF00072">
    <property type="entry name" value="Response_reg"/>
    <property type="match status" value="2"/>
</dbReference>
<dbReference type="GO" id="GO:0005524">
    <property type="term" value="F:ATP binding"/>
    <property type="evidence" value="ECO:0007669"/>
    <property type="project" value="UniProtKB-KW"/>
</dbReference>
<keyword evidence="6 17" id="KW-0597">Phosphoprotein</keyword>
<dbReference type="SUPFAM" id="SSF52172">
    <property type="entry name" value="CheY-like"/>
    <property type="match status" value="2"/>
</dbReference>
<name>A0A1E5QH24_9CYAN</name>
<dbReference type="InterPro" id="IPR001789">
    <property type="entry name" value="Sig_transdc_resp-reg_receiver"/>
</dbReference>
<proteinExistence type="inferred from homology"/>
<dbReference type="InterPro" id="IPR003018">
    <property type="entry name" value="GAF"/>
</dbReference>
<dbReference type="CDD" id="cd00130">
    <property type="entry name" value="PAS"/>
    <property type="match status" value="1"/>
</dbReference>
<dbReference type="Gene3D" id="3.30.450.40">
    <property type="match status" value="1"/>
</dbReference>
<evidence type="ECO:0000256" key="12">
    <source>
        <dbReference type="ARBA" id="ARBA00022989"/>
    </source>
</evidence>
<dbReference type="Gene3D" id="1.20.120.160">
    <property type="entry name" value="HPT domain"/>
    <property type="match status" value="1"/>
</dbReference>
<dbReference type="InterPro" id="IPR036890">
    <property type="entry name" value="HATPase_C_sf"/>
</dbReference>
<dbReference type="CDD" id="cd16922">
    <property type="entry name" value="HATPase_EvgS-ArcB-TorS-like"/>
    <property type="match status" value="1"/>
</dbReference>
<accession>A0A1E5QH24</accession>
<keyword evidence="14" id="KW-0472">Membrane</keyword>
<dbReference type="Gene3D" id="1.10.287.130">
    <property type="match status" value="1"/>
</dbReference>
<dbReference type="InterPro" id="IPR005467">
    <property type="entry name" value="His_kinase_dom"/>
</dbReference>
<evidence type="ECO:0000256" key="11">
    <source>
        <dbReference type="ARBA" id="ARBA00022840"/>
    </source>
</evidence>
<dbReference type="InterPro" id="IPR003594">
    <property type="entry name" value="HATPase_dom"/>
</dbReference>
<keyword evidence="5" id="KW-1003">Cell membrane</keyword>
<keyword evidence="10" id="KW-0418">Kinase</keyword>
<comment type="caution">
    <text evidence="21">The sequence shown here is derived from an EMBL/GenBank/DDBJ whole genome shotgun (WGS) entry which is preliminary data.</text>
</comment>
<dbReference type="SMART" id="SM00073">
    <property type="entry name" value="HPT"/>
    <property type="match status" value="1"/>
</dbReference>
<dbReference type="SMART" id="SM00091">
    <property type="entry name" value="PAS"/>
    <property type="match status" value="1"/>
</dbReference>
<comment type="similarity">
    <text evidence="3">In the N-terminal section; belongs to the phytochrome family.</text>
</comment>
<feature type="modified residue" description="4-aspartylphosphate" evidence="17">
    <location>
        <position position="667"/>
    </location>
</feature>
<dbReference type="InterPro" id="IPR003661">
    <property type="entry name" value="HisK_dim/P_dom"/>
</dbReference>
<dbReference type="PROSITE" id="PS50110">
    <property type="entry name" value="RESPONSE_REGULATORY"/>
    <property type="match status" value="2"/>
</dbReference>
<dbReference type="CDD" id="cd00082">
    <property type="entry name" value="HisKA"/>
    <property type="match status" value="1"/>
</dbReference>
<evidence type="ECO:0000256" key="8">
    <source>
        <dbReference type="ARBA" id="ARBA00022692"/>
    </source>
</evidence>
<dbReference type="NCBIfam" id="TIGR00229">
    <property type="entry name" value="sensory_box"/>
    <property type="match status" value="1"/>
</dbReference>
<evidence type="ECO:0000256" key="1">
    <source>
        <dbReference type="ARBA" id="ARBA00000085"/>
    </source>
</evidence>
<dbReference type="FunFam" id="3.30.565.10:FF:000010">
    <property type="entry name" value="Sensor histidine kinase RcsC"/>
    <property type="match status" value="1"/>
</dbReference>
<dbReference type="InterPro" id="IPR008207">
    <property type="entry name" value="Sig_transdc_His_kin_Hpt_dom"/>
</dbReference>
<dbReference type="EMBL" id="MJGC01000076">
    <property type="protein sequence ID" value="OEJ73985.1"/>
    <property type="molecule type" value="Genomic_DNA"/>
</dbReference>
<dbReference type="CDD" id="cd17546">
    <property type="entry name" value="REC_hyHK_CKI1_RcsC-like"/>
    <property type="match status" value="1"/>
</dbReference>
<dbReference type="Gene3D" id="3.30.450.20">
    <property type="entry name" value="PAS domain"/>
    <property type="match status" value="1"/>
</dbReference>
<dbReference type="AlphaFoldDB" id="A0A1E5QH24"/>
<dbReference type="InterPro" id="IPR036097">
    <property type="entry name" value="HisK_dim/P_sf"/>
</dbReference>
<evidence type="ECO:0000313" key="21">
    <source>
        <dbReference type="EMBL" id="OEJ73985.1"/>
    </source>
</evidence>
<protein>
    <recommendedName>
        <fullName evidence="15">Circadian input-output histidine kinase CikA</fullName>
        <ecNumber evidence="4">2.7.13.3</ecNumber>
    </recommendedName>
</protein>
<dbReference type="InterPro" id="IPR036641">
    <property type="entry name" value="HPT_dom_sf"/>
</dbReference>
<evidence type="ECO:0000259" key="20">
    <source>
        <dbReference type="PROSITE" id="PS50894"/>
    </source>
</evidence>
<feature type="modified residue" description="4-aspartylphosphate" evidence="17">
    <location>
        <position position="814"/>
    </location>
</feature>
<dbReference type="SUPFAM" id="SSF55781">
    <property type="entry name" value="GAF domain-like"/>
    <property type="match status" value="1"/>
</dbReference>
<dbReference type="InterPro" id="IPR000014">
    <property type="entry name" value="PAS"/>
</dbReference>
<gene>
    <name evidence="21" type="ORF">BH720_16930</name>
</gene>
<keyword evidence="8" id="KW-0812">Transmembrane</keyword>
<feature type="domain" description="Response regulatory" evidence="19">
    <location>
        <begin position="616"/>
        <end position="736"/>
    </location>
</feature>
<evidence type="ECO:0000259" key="18">
    <source>
        <dbReference type="PROSITE" id="PS50109"/>
    </source>
</evidence>
<dbReference type="PROSITE" id="PS50894">
    <property type="entry name" value="HPT"/>
    <property type="match status" value="1"/>
</dbReference>
<evidence type="ECO:0000259" key="19">
    <source>
        <dbReference type="PROSITE" id="PS50110"/>
    </source>
</evidence>
<keyword evidence="12" id="KW-1133">Transmembrane helix</keyword>
<reference evidence="21" key="1">
    <citation type="submission" date="2016-09" db="EMBL/GenBank/DDBJ databases">
        <title>Draft genome of thermotolerant cyanobacterium Desertifilum sp. strain IPPAS B-1220.</title>
        <authorList>
            <person name="Sinetova M.A."/>
            <person name="Bolakhan K."/>
            <person name="Zayadan B.K."/>
            <person name="Mironov K.S."/>
            <person name="Ustinova V."/>
            <person name="Kupriyanova E.V."/>
            <person name="Sidorov R.A."/>
            <person name="Skrypnik A.N."/>
            <person name="Gogoleva N.E."/>
            <person name="Gogolev Y.V."/>
            <person name="Los D.A."/>
        </authorList>
    </citation>
    <scope>NUCLEOTIDE SEQUENCE [LARGE SCALE GENOMIC DNA]</scope>
    <source>
        <strain evidence="21">IPPAS B-1220</strain>
    </source>
</reference>
<organism evidence="21">
    <name type="scientific">Desertifilum tharense IPPAS B-1220</name>
    <dbReference type="NCBI Taxonomy" id="1781255"/>
    <lineage>
        <taxon>Bacteria</taxon>
        <taxon>Bacillati</taxon>
        <taxon>Cyanobacteriota</taxon>
        <taxon>Cyanophyceae</taxon>
        <taxon>Desertifilales</taxon>
        <taxon>Desertifilaceae</taxon>
        <taxon>Desertifilum</taxon>
    </lineage>
</organism>
<dbReference type="SMART" id="SM00448">
    <property type="entry name" value="REC"/>
    <property type="match status" value="2"/>
</dbReference>
<evidence type="ECO:0000256" key="9">
    <source>
        <dbReference type="ARBA" id="ARBA00022741"/>
    </source>
</evidence>
<dbReference type="SUPFAM" id="SSF55874">
    <property type="entry name" value="ATPase domain of HSP90 chaperone/DNA topoisomerase II/histidine kinase"/>
    <property type="match status" value="1"/>
</dbReference>
<keyword evidence="11" id="KW-0067">ATP-binding</keyword>
<dbReference type="Pfam" id="PF01627">
    <property type="entry name" value="Hpt"/>
    <property type="match status" value="1"/>
</dbReference>
<dbReference type="SUPFAM" id="SSF47384">
    <property type="entry name" value="Homodimeric domain of signal transducing histidine kinase"/>
    <property type="match status" value="1"/>
</dbReference>
<keyword evidence="9" id="KW-0547">Nucleotide-binding</keyword>
<feature type="domain" description="Histidine kinase" evidence="18">
    <location>
        <begin position="368"/>
        <end position="596"/>
    </location>
</feature>
<evidence type="ECO:0000256" key="4">
    <source>
        <dbReference type="ARBA" id="ARBA00012438"/>
    </source>
</evidence>
<evidence type="ECO:0000256" key="7">
    <source>
        <dbReference type="ARBA" id="ARBA00022679"/>
    </source>
</evidence>
<dbReference type="STRING" id="1781255.BH720_16930"/>
<dbReference type="SMART" id="SM00387">
    <property type="entry name" value="HATPase_c"/>
    <property type="match status" value="1"/>
</dbReference>
<evidence type="ECO:0000256" key="17">
    <source>
        <dbReference type="PROSITE-ProRule" id="PRU00169"/>
    </source>
</evidence>
<evidence type="ECO:0000256" key="10">
    <source>
        <dbReference type="ARBA" id="ARBA00022777"/>
    </source>
</evidence>
<evidence type="ECO:0000256" key="3">
    <source>
        <dbReference type="ARBA" id="ARBA00006402"/>
    </source>
</evidence>
<evidence type="ECO:0000256" key="14">
    <source>
        <dbReference type="ARBA" id="ARBA00023136"/>
    </source>
</evidence>
<comment type="subcellular location">
    <subcellularLocation>
        <location evidence="2">Cell membrane</location>
        <topology evidence="2">Multi-pass membrane protein</topology>
    </subcellularLocation>
</comment>
<dbReference type="EC" id="2.7.13.3" evidence="4"/>
<dbReference type="SUPFAM" id="SSF47226">
    <property type="entry name" value="Histidine-containing phosphotransfer domain, HPT domain"/>
    <property type="match status" value="1"/>
</dbReference>
<dbReference type="SMART" id="SM00388">
    <property type="entry name" value="HisKA"/>
    <property type="match status" value="1"/>
</dbReference>
<dbReference type="Gene3D" id="3.30.565.10">
    <property type="entry name" value="Histidine kinase-like ATPase, C-terminal domain"/>
    <property type="match status" value="1"/>
</dbReference>
<dbReference type="FunFam" id="1.10.287.130:FF:000004">
    <property type="entry name" value="Ethylene receptor 1"/>
    <property type="match status" value="1"/>
</dbReference>
<dbReference type="SUPFAM" id="SSF55785">
    <property type="entry name" value="PYP-like sensor domain (PAS domain)"/>
    <property type="match status" value="1"/>
</dbReference>
<feature type="domain" description="Response regulatory" evidence="19">
    <location>
        <begin position="765"/>
        <end position="889"/>
    </location>
</feature>
<dbReference type="InterPro" id="IPR011006">
    <property type="entry name" value="CheY-like_superfamily"/>
</dbReference>